<organism evidence="2 3">
    <name type="scientific">Desulfurivibrio alkaliphilus (strain DSM 19089 / UNIQEM U267 / AHT2)</name>
    <dbReference type="NCBI Taxonomy" id="589865"/>
    <lineage>
        <taxon>Bacteria</taxon>
        <taxon>Pseudomonadati</taxon>
        <taxon>Thermodesulfobacteriota</taxon>
        <taxon>Desulfobulbia</taxon>
        <taxon>Desulfobulbales</taxon>
        <taxon>Desulfobulbaceae</taxon>
        <taxon>Desulfurivibrio</taxon>
    </lineage>
</organism>
<dbReference type="AlphaFoldDB" id="D6Z620"/>
<feature type="domain" description="Flagellar Assembly Protein A N-terminal region" evidence="1">
    <location>
        <begin position="122"/>
        <end position="228"/>
    </location>
</feature>
<dbReference type="InParanoid" id="D6Z620"/>
<dbReference type="eggNOG" id="COG1315">
    <property type="taxonomic scope" value="Bacteria"/>
</dbReference>
<keyword evidence="3" id="KW-1185">Reference proteome</keyword>
<sequence length="592" mass="66436">MASRTLFQLTVNMPSPASFYQKHHGEITAAPDGAVVLQDLLLRSLREVAQKLRLRKLEEIPFGESNIFREMEEIIKALLQKIKRREADPHTRISFAVTTDPGPYKRQVTFALSRSRSRLKISGVPPKDGVHGFLREKGRYAAARRARQQARRIDHYTTGEFAQTTKGELLAIIDNSRVNGEPGIDVRGAVIKPRTAIPYAIELGKGIEKQESERGKIRLFSALNGMVRTRYDGEGNLRYIEVERDLRLDEVGFRAGGHVKAGGGSDREQALDLDVAEFRTIPSAFEAKTGGLIKVAELVQGKVYGAEIVAEMVNQADDKYLVATSGPITINRSIQKGALYAPEIIIGNGQLIATMMNARLHARHSFTGHKILLSGRNRLLLGNDTLRAHGCGPDSCDFSGRNIFQHRRSLLANLAASRQQIKRTDEQLQKTLSAHLKEKNVNHQPAASGTERYAQDAILRLTQQYMHCPEEEEKDLHLEISNTLYDLGLENVLPVTRLITEKKQRQEEQRKFAARLAEISPPIRMKLELEECKDGASFAIDCWDDHLLLKKIENEIVLERPAKEEQLVKLPAGRQSIALVFNYDTTLLELAK</sequence>
<reference evidence="3" key="1">
    <citation type="submission" date="2010-02" db="EMBL/GenBank/DDBJ databases">
        <title>Complete sequence of Desulfurivibrio alkaliphilus AHT2.</title>
        <authorList>
            <consortium name="US DOE Joint Genome Institute"/>
            <person name="Pitluck S."/>
            <person name="Chertkov O."/>
            <person name="Detter J.C."/>
            <person name="Han C."/>
            <person name="Tapia R."/>
            <person name="Larimer F."/>
            <person name="Land M."/>
            <person name="Hauser L."/>
            <person name="Kyrpides N."/>
            <person name="Mikhailova N."/>
            <person name="Sorokin D.Y."/>
            <person name="Muyzer G."/>
            <person name="Woyke T."/>
        </authorList>
    </citation>
    <scope>NUCLEOTIDE SEQUENCE [LARGE SCALE GENOMIC DNA]</scope>
    <source>
        <strain evidence="3">DSM 19089 / UNIQEM U267 / AHT2</strain>
    </source>
</reference>
<dbReference type="HOGENOM" id="CLU_460596_0_0_7"/>
<dbReference type="KEGG" id="dak:DaAHT2_0191"/>
<name>D6Z620_DESAT</name>
<evidence type="ECO:0000313" key="3">
    <source>
        <dbReference type="Proteomes" id="UP000001508"/>
    </source>
</evidence>
<dbReference type="RefSeq" id="WP_013162433.1">
    <property type="nucleotide sequence ID" value="NC_014216.1"/>
</dbReference>
<protein>
    <recommendedName>
        <fullName evidence="1">Flagellar Assembly Protein A N-terminal region domain-containing protein</fullName>
    </recommendedName>
</protein>
<dbReference type="InterPro" id="IPR046866">
    <property type="entry name" value="FapA_N"/>
</dbReference>
<accession>D6Z620</accession>
<dbReference type="OrthoDB" id="5501565at2"/>
<evidence type="ECO:0000313" key="2">
    <source>
        <dbReference type="EMBL" id="ADH84902.1"/>
    </source>
</evidence>
<dbReference type="STRING" id="589865.DaAHT2_0191"/>
<gene>
    <name evidence="2" type="ordered locus">DaAHT2_0191</name>
</gene>
<dbReference type="Pfam" id="PF20250">
    <property type="entry name" value="FapA_N"/>
    <property type="match status" value="1"/>
</dbReference>
<dbReference type="Proteomes" id="UP000001508">
    <property type="component" value="Chromosome"/>
</dbReference>
<proteinExistence type="predicted"/>
<dbReference type="EMBL" id="CP001940">
    <property type="protein sequence ID" value="ADH84902.1"/>
    <property type="molecule type" value="Genomic_DNA"/>
</dbReference>
<evidence type="ECO:0000259" key="1">
    <source>
        <dbReference type="Pfam" id="PF20250"/>
    </source>
</evidence>